<dbReference type="AlphaFoldDB" id="A0A7C8RFX2"/>
<organism evidence="2 3">
    <name type="scientific">Orbilia oligospora</name>
    <name type="common">Nematode-trapping fungus</name>
    <name type="synonym">Arthrobotrys oligospora</name>
    <dbReference type="NCBI Taxonomy" id="2813651"/>
    <lineage>
        <taxon>Eukaryota</taxon>
        <taxon>Fungi</taxon>
        <taxon>Dikarya</taxon>
        <taxon>Ascomycota</taxon>
        <taxon>Pezizomycotina</taxon>
        <taxon>Orbiliomycetes</taxon>
        <taxon>Orbiliales</taxon>
        <taxon>Orbiliaceae</taxon>
        <taxon>Orbilia</taxon>
    </lineage>
</organism>
<reference evidence="2 3" key="1">
    <citation type="submission" date="2020-01" db="EMBL/GenBank/DDBJ databases">
        <authorList>
            <person name="Palmer J.M."/>
        </authorList>
    </citation>
    <scope>NUCLEOTIDE SEQUENCE [LARGE SCALE GENOMIC DNA]</scope>
    <source>
        <strain evidence="2 3">TWF970</strain>
    </source>
</reference>
<evidence type="ECO:0000313" key="3">
    <source>
        <dbReference type="Proteomes" id="UP000474640"/>
    </source>
</evidence>
<sequence length="102" mass="11690">MYGQSNPSHTITGTYTAQSPEKASDTPFFLPRHHYFLLLAPFLFSSLLPFHLSLTPPNNPSIPLSFPSLFCLYSFPAQWKSFISRLVPSIRFLLPSFFLFIF</sequence>
<dbReference type="Proteomes" id="UP000474640">
    <property type="component" value="Unassembled WGS sequence"/>
</dbReference>
<evidence type="ECO:0000256" key="1">
    <source>
        <dbReference type="SAM" id="MobiDB-lite"/>
    </source>
</evidence>
<dbReference type="EMBL" id="JAABOJ010000025">
    <property type="protein sequence ID" value="KAF3278278.1"/>
    <property type="molecule type" value="Genomic_DNA"/>
</dbReference>
<protein>
    <submittedName>
        <fullName evidence="2">Uncharacterized protein</fullName>
    </submittedName>
</protein>
<feature type="compositionally biased region" description="Polar residues" evidence="1">
    <location>
        <begin position="1"/>
        <end position="21"/>
    </location>
</feature>
<gene>
    <name evidence="2" type="ORF">TWF970_004724</name>
</gene>
<name>A0A7C8RFX2_ORBOL</name>
<evidence type="ECO:0000313" key="2">
    <source>
        <dbReference type="EMBL" id="KAF3278278.1"/>
    </source>
</evidence>
<proteinExistence type="predicted"/>
<comment type="caution">
    <text evidence="2">The sequence shown here is derived from an EMBL/GenBank/DDBJ whole genome shotgun (WGS) entry which is preliminary data.</text>
</comment>
<feature type="region of interest" description="Disordered" evidence="1">
    <location>
        <begin position="1"/>
        <end position="23"/>
    </location>
</feature>
<accession>A0A7C8RFX2</accession>